<dbReference type="AlphaFoldDB" id="A0ABD1XII6"/>
<protein>
    <submittedName>
        <fullName evidence="1">Uncharacterized protein</fullName>
    </submittedName>
</protein>
<gene>
    <name evidence="1" type="ORF">R1flu_027303</name>
</gene>
<evidence type="ECO:0000313" key="1">
    <source>
        <dbReference type="EMBL" id="KAL2608730.1"/>
    </source>
</evidence>
<organism evidence="1 2">
    <name type="scientific">Riccia fluitans</name>
    <dbReference type="NCBI Taxonomy" id="41844"/>
    <lineage>
        <taxon>Eukaryota</taxon>
        <taxon>Viridiplantae</taxon>
        <taxon>Streptophyta</taxon>
        <taxon>Embryophyta</taxon>
        <taxon>Marchantiophyta</taxon>
        <taxon>Marchantiopsida</taxon>
        <taxon>Marchantiidae</taxon>
        <taxon>Marchantiales</taxon>
        <taxon>Ricciaceae</taxon>
        <taxon>Riccia</taxon>
    </lineage>
</organism>
<evidence type="ECO:0000313" key="2">
    <source>
        <dbReference type="Proteomes" id="UP001605036"/>
    </source>
</evidence>
<reference evidence="1 2" key="1">
    <citation type="submission" date="2024-09" db="EMBL/GenBank/DDBJ databases">
        <title>Chromosome-scale assembly of Riccia fluitans.</title>
        <authorList>
            <person name="Paukszto L."/>
            <person name="Sawicki J."/>
            <person name="Karawczyk K."/>
            <person name="Piernik-Szablinska J."/>
            <person name="Szczecinska M."/>
            <person name="Mazdziarz M."/>
        </authorList>
    </citation>
    <scope>NUCLEOTIDE SEQUENCE [LARGE SCALE GENOMIC DNA]</scope>
    <source>
        <strain evidence="1">Rf_01</strain>
        <tissue evidence="1">Aerial parts of the thallus</tissue>
    </source>
</reference>
<keyword evidence="2" id="KW-1185">Reference proteome</keyword>
<dbReference type="EMBL" id="JBHFFA010000008">
    <property type="protein sequence ID" value="KAL2608730.1"/>
    <property type="molecule type" value="Genomic_DNA"/>
</dbReference>
<accession>A0ABD1XII6</accession>
<sequence>MIAFGYITRMLEPSLTSGDRIEYAMRRKHHLNTIQGTRGGYSGLSWASATRQLRCLDASGVGKRQFCVGDV</sequence>
<proteinExistence type="predicted"/>
<name>A0ABD1XII6_9MARC</name>
<dbReference type="Proteomes" id="UP001605036">
    <property type="component" value="Unassembled WGS sequence"/>
</dbReference>
<comment type="caution">
    <text evidence="1">The sequence shown here is derived from an EMBL/GenBank/DDBJ whole genome shotgun (WGS) entry which is preliminary data.</text>
</comment>